<dbReference type="AlphaFoldDB" id="A0A226F161"/>
<dbReference type="SMART" id="SM00409">
    <property type="entry name" value="IG"/>
    <property type="match status" value="2"/>
</dbReference>
<dbReference type="InterPro" id="IPR007110">
    <property type="entry name" value="Ig-like_dom"/>
</dbReference>
<reference evidence="2 3" key="1">
    <citation type="submission" date="2015-12" db="EMBL/GenBank/DDBJ databases">
        <title>The genome of Folsomia candida.</title>
        <authorList>
            <person name="Faddeeva A."/>
            <person name="Derks M.F."/>
            <person name="Anvar Y."/>
            <person name="Smit S."/>
            <person name="Van Straalen N."/>
            <person name="Roelofs D."/>
        </authorList>
    </citation>
    <scope>NUCLEOTIDE SEQUENCE [LARGE SCALE GENOMIC DNA]</scope>
    <source>
        <strain evidence="2 3">VU population</strain>
        <tissue evidence="2">Whole body</tissue>
    </source>
</reference>
<dbReference type="SUPFAM" id="SSF48726">
    <property type="entry name" value="Immunoglobulin"/>
    <property type="match status" value="2"/>
</dbReference>
<dbReference type="SMART" id="SM00406">
    <property type="entry name" value="IGv"/>
    <property type="match status" value="1"/>
</dbReference>
<name>A0A226F161_FOLCA</name>
<dbReference type="InterPro" id="IPR013106">
    <property type="entry name" value="Ig_V-set"/>
</dbReference>
<dbReference type="InterPro" id="IPR013783">
    <property type="entry name" value="Ig-like_fold"/>
</dbReference>
<proteinExistence type="predicted"/>
<dbReference type="SMART" id="SM00408">
    <property type="entry name" value="IGc2"/>
    <property type="match status" value="2"/>
</dbReference>
<feature type="domain" description="Ig-like" evidence="1">
    <location>
        <begin position="54"/>
        <end position="152"/>
    </location>
</feature>
<feature type="domain" description="Ig-like" evidence="1">
    <location>
        <begin position="162"/>
        <end position="266"/>
    </location>
</feature>
<dbReference type="Gene3D" id="2.60.40.10">
    <property type="entry name" value="Immunoglobulins"/>
    <property type="match status" value="2"/>
</dbReference>
<dbReference type="GO" id="GO:0050808">
    <property type="term" value="P:synapse organization"/>
    <property type="evidence" value="ECO:0007669"/>
    <property type="project" value="TreeGrafter"/>
</dbReference>
<dbReference type="STRING" id="158441.A0A226F161"/>
<dbReference type="Pfam" id="PF07686">
    <property type="entry name" value="V-set"/>
    <property type="match status" value="1"/>
</dbReference>
<gene>
    <name evidence="2" type="ORF">Fcan01_02588</name>
</gene>
<evidence type="ECO:0000259" key="1">
    <source>
        <dbReference type="PROSITE" id="PS50835"/>
    </source>
</evidence>
<organism evidence="2 3">
    <name type="scientific">Folsomia candida</name>
    <name type="common">Springtail</name>
    <dbReference type="NCBI Taxonomy" id="158441"/>
    <lineage>
        <taxon>Eukaryota</taxon>
        <taxon>Metazoa</taxon>
        <taxon>Ecdysozoa</taxon>
        <taxon>Arthropoda</taxon>
        <taxon>Hexapoda</taxon>
        <taxon>Collembola</taxon>
        <taxon>Entomobryomorpha</taxon>
        <taxon>Isotomoidea</taxon>
        <taxon>Isotomidae</taxon>
        <taxon>Proisotominae</taxon>
        <taxon>Folsomia</taxon>
    </lineage>
</organism>
<dbReference type="InterPro" id="IPR003599">
    <property type="entry name" value="Ig_sub"/>
</dbReference>
<dbReference type="InterPro" id="IPR003598">
    <property type="entry name" value="Ig_sub2"/>
</dbReference>
<evidence type="ECO:0000313" key="3">
    <source>
        <dbReference type="Proteomes" id="UP000198287"/>
    </source>
</evidence>
<dbReference type="PANTHER" id="PTHR23279">
    <property type="entry name" value="DEFECTIVE PROBOSCIS EXTENSION RESPONSE DPR -RELATED"/>
    <property type="match status" value="1"/>
</dbReference>
<comment type="caution">
    <text evidence="2">The sequence shown here is derived from an EMBL/GenBank/DDBJ whole genome shotgun (WGS) entry which is preliminary data.</text>
</comment>
<dbReference type="PROSITE" id="PS50835">
    <property type="entry name" value="IG_LIKE"/>
    <property type="match status" value="2"/>
</dbReference>
<dbReference type="PANTHER" id="PTHR23279:SF41">
    <property type="entry name" value="DEFECTIVE PROBOSCIS EXTENSION RESPONSE 4-RELATED"/>
    <property type="match status" value="1"/>
</dbReference>
<protein>
    <submittedName>
        <fullName evidence="2">Protein CEPU-1</fullName>
    </submittedName>
</protein>
<evidence type="ECO:0000313" key="2">
    <source>
        <dbReference type="EMBL" id="OXA62941.1"/>
    </source>
</evidence>
<dbReference type="GO" id="GO:0032589">
    <property type="term" value="C:neuron projection membrane"/>
    <property type="evidence" value="ECO:0007669"/>
    <property type="project" value="TreeGrafter"/>
</dbReference>
<sequence length="326" mass="36225">MSLRLIWTAKSFLKDVIIYVTTGDEFLWGIYGFSVARESHLSRGGGIGLTTRSPYIEPFQYNNTTVFVGQSAYITCIVHNLGDKTVSWMRKRDLHILSSGNQIYTNDKRFSLLREGKSRNSYTIKISSSSKKDEGTYECQINTDPKMTATVHLIVLGSSEDPDSAALALGMLDSPYHQKDDHHSKGYEAKILGPSLMELDQGSQLANFTCIISHGRSPSPPNISWFFNEIPIQKAKGRFSVDTEKSSYQTVSILVILKPQSGKYSCGGATVYPDSVVLKVRPRHSHSENSGLKEDEFSSSHATKSPTWFPVLFSFIVIFAIADADS</sequence>
<dbReference type="OrthoDB" id="6377396at2759"/>
<dbReference type="Proteomes" id="UP000198287">
    <property type="component" value="Unassembled WGS sequence"/>
</dbReference>
<accession>A0A226F161</accession>
<dbReference type="InterPro" id="IPR037448">
    <property type="entry name" value="Zig-8"/>
</dbReference>
<dbReference type="EMBL" id="LNIX01000001">
    <property type="protein sequence ID" value="OXA62941.1"/>
    <property type="molecule type" value="Genomic_DNA"/>
</dbReference>
<keyword evidence="3" id="KW-1185">Reference proteome</keyword>
<dbReference type="InterPro" id="IPR036179">
    <property type="entry name" value="Ig-like_dom_sf"/>
</dbReference>
<dbReference type="OMA" id="AYITCIV"/>